<dbReference type="Proteomes" id="UP000824540">
    <property type="component" value="Unassembled WGS sequence"/>
</dbReference>
<evidence type="ECO:0000313" key="2">
    <source>
        <dbReference type="EMBL" id="KAG9334108.1"/>
    </source>
</evidence>
<keyword evidence="3" id="KW-1185">Reference proteome</keyword>
<evidence type="ECO:0000256" key="1">
    <source>
        <dbReference type="SAM" id="MobiDB-lite"/>
    </source>
</evidence>
<dbReference type="AlphaFoldDB" id="A0A8T2N8K8"/>
<feature type="compositionally biased region" description="Polar residues" evidence="1">
    <location>
        <begin position="40"/>
        <end position="51"/>
    </location>
</feature>
<sequence>MFTDYTTTPETAPYQPTTSDVPDCSQAKPDIFKNQERSALENQRNPPNTDPSYHPSYATLDLRLFYRPLPAVSGHGPI</sequence>
<dbReference type="EMBL" id="JAFBMS010000163">
    <property type="protein sequence ID" value="KAG9334108.1"/>
    <property type="molecule type" value="Genomic_DNA"/>
</dbReference>
<gene>
    <name evidence="2" type="ORF">JZ751_009143</name>
</gene>
<comment type="caution">
    <text evidence="2">The sequence shown here is derived from an EMBL/GenBank/DDBJ whole genome shotgun (WGS) entry which is preliminary data.</text>
</comment>
<proteinExistence type="predicted"/>
<accession>A0A8T2N8K8</accession>
<feature type="compositionally biased region" description="Basic and acidic residues" evidence="1">
    <location>
        <begin position="30"/>
        <end position="39"/>
    </location>
</feature>
<organism evidence="2 3">
    <name type="scientific">Albula glossodonta</name>
    <name type="common">roundjaw bonefish</name>
    <dbReference type="NCBI Taxonomy" id="121402"/>
    <lineage>
        <taxon>Eukaryota</taxon>
        <taxon>Metazoa</taxon>
        <taxon>Chordata</taxon>
        <taxon>Craniata</taxon>
        <taxon>Vertebrata</taxon>
        <taxon>Euteleostomi</taxon>
        <taxon>Actinopterygii</taxon>
        <taxon>Neopterygii</taxon>
        <taxon>Teleostei</taxon>
        <taxon>Albuliformes</taxon>
        <taxon>Albulidae</taxon>
        <taxon>Albula</taxon>
    </lineage>
</organism>
<protein>
    <submittedName>
        <fullName evidence="2">Uncharacterized protein</fullName>
    </submittedName>
</protein>
<reference evidence="2" key="1">
    <citation type="thesis" date="2021" institute="BYU ScholarsArchive" country="Provo, UT, USA">
        <title>Applications of and Algorithms for Genome Assembly and Genomic Analyses with an Emphasis on Marine Teleosts.</title>
        <authorList>
            <person name="Pickett B.D."/>
        </authorList>
    </citation>
    <scope>NUCLEOTIDE SEQUENCE</scope>
    <source>
        <strain evidence="2">HI-2016</strain>
    </source>
</reference>
<feature type="compositionally biased region" description="Polar residues" evidence="1">
    <location>
        <begin position="1"/>
        <end position="20"/>
    </location>
</feature>
<feature type="region of interest" description="Disordered" evidence="1">
    <location>
        <begin position="1"/>
        <end position="56"/>
    </location>
</feature>
<name>A0A8T2N8K8_9TELE</name>
<evidence type="ECO:0000313" key="3">
    <source>
        <dbReference type="Proteomes" id="UP000824540"/>
    </source>
</evidence>